<name>A0A2P6TLQ7_CHLSO</name>
<keyword evidence="8 14" id="KW-1133">Transmembrane helix</keyword>
<dbReference type="GO" id="GO:0022857">
    <property type="term" value="F:transmembrane transporter activity"/>
    <property type="evidence" value="ECO:0007669"/>
    <property type="project" value="InterPro"/>
</dbReference>
<dbReference type="InterPro" id="IPR000292">
    <property type="entry name" value="For/NO2_transpt"/>
</dbReference>
<feature type="compositionally biased region" description="Low complexity" evidence="13">
    <location>
        <begin position="1179"/>
        <end position="1236"/>
    </location>
</feature>
<evidence type="ECO:0000256" key="13">
    <source>
        <dbReference type="SAM" id="MobiDB-lite"/>
    </source>
</evidence>
<evidence type="ECO:0000313" key="18">
    <source>
        <dbReference type="Proteomes" id="UP000239899"/>
    </source>
</evidence>
<feature type="transmembrane region" description="Helical" evidence="14">
    <location>
        <begin position="496"/>
        <end position="516"/>
    </location>
</feature>
<feature type="region of interest" description="Disordered" evidence="13">
    <location>
        <begin position="1178"/>
        <end position="1236"/>
    </location>
</feature>
<dbReference type="Pfam" id="PF01226">
    <property type="entry name" value="Form_Nir_trans"/>
    <property type="match status" value="1"/>
</dbReference>
<evidence type="ECO:0000259" key="16">
    <source>
        <dbReference type="Pfam" id="PF20671"/>
    </source>
</evidence>
<feature type="transmembrane region" description="Helical" evidence="14">
    <location>
        <begin position="396"/>
        <end position="418"/>
    </location>
</feature>
<keyword evidence="7" id="KW-0653">Protein transport</keyword>
<feature type="transmembrane region" description="Helical" evidence="14">
    <location>
        <begin position="355"/>
        <end position="376"/>
    </location>
</feature>
<dbReference type="Proteomes" id="UP000239899">
    <property type="component" value="Unassembled WGS sequence"/>
</dbReference>
<feature type="domain" description="Conserved oligomeric Golgi complex subunit 3 N-terminal" evidence="15">
    <location>
        <begin position="788"/>
        <end position="930"/>
    </location>
</feature>
<accession>A0A2P6TLQ7</accession>
<keyword evidence="10 14" id="KW-0472">Membrane</keyword>
<comment type="similarity">
    <text evidence="12">Belongs to the FNT transporter (TC 1.A.16) family.</text>
</comment>
<dbReference type="EMBL" id="LHPG02000012">
    <property type="protein sequence ID" value="PRW45205.1"/>
    <property type="molecule type" value="Genomic_DNA"/>
</dbReference>
<dbReference type="Pfam" id="PF04136">
    <property type="entry name" value="COG3_N"/>
    <property type="match status" value="1"/>
</dbReference>
<feature type="domain" description="Conserved oligomeric Golgi complex subunit 3 C-terminal" evidence="16">
    <location>
        <begin position="977"/>
        <end position="1333"/>
    </location>
</feature>
<gene>
    <name evidence="17" type="ORF">C2E21_6291</name>
</gene>
<reference evidence="17 18" key="1">
    <citation type="journal article" date="2018" name="Plant J.">
        <title>Genome sequences of Chlorella sorokiniana UTEX 1602 and Micractinium conductrix SAG 241.80: implications to maltose excretion by a green alga.</title>
        <authorList>
            <person name="Arriola M.B."/>
            <person name="Velmurugan N."/>
            <person name="Zhang Y."/>
            <person name="Plunkett M.H."/>
            <person name="Hondzo H."/>
            <person name="Barney B.M."/>
        </authorList>
    </citation>
    <scope>NUCLEOTIDE SEQUENCE [LARGE SCALE GENOMIC DNA]</scope>
    <source>
        <strain evidence="18">UTEX 1602</strain>
    </source>
</reference>
<feature type="transmembrane region" description="Helical" evidence="14">
    <location>
        <begin position="525"/>
        <end position="546"/>
    </location>
</feature>
<evidence type="ECO:0000313" key="17">
    <source>
        <dbReference type="EMBL" id="PRW45205.1"/>
    </source>
</evidence>
<evidence type="ECO:0000256" key="14">
    <source>
        <dbReference type="SAM" id="Phobius"/>
    </source>
</evidence>
<evidence type="ECO:0000259" key="15">
    <source>
        <dbReference type="Pfam" id="PF04136"/>
    </source>
</evidence>
<comment type="similarity">
    <text evidence="3">Belongs to the COG3 family.</text>
</comment>
<feature type="region of interest" description="Disordered" evidence="13">
    <location>
        <begin position="626"/>
        <end position="645"/>
    </location>
</feature>
<organism evidence="17 18">
    <name type="scientific">Chlorella sorokiniana</name>
    <name type="common">Freshwater green alga</name>
    <dbReference type="NCBI Taxonomy" id="3076"/>
    <lineage>
        <taxon>Eukaryota</taxon>
        <taxon>Viridiplantae</taxon>
        <taxon>Chlorophyta</taxon>
        <taxon>core chlorophytes</taxon>
        <taxon>Trebouxiophyceae</taxon>
        <taxon>Chlorellales</taxon>
        <taxon>Chlorellaceae</taxon>
        <taxon>Chlorella clade</taxon>
        <taxon>Chlorella</taxon>
    </lineage>
</organism>
<feature type="transmembrane region" description="Helical" evidence="14">
    <location>
        <begin position="47"/>
        <end position="68"/>
    </location>
</feature>
<dbReference type="GO" id="GO:0006891">
    <property type="term" value="P:intra-Golgi vesicle-mediated transport"/>
    <property type="evidence" value="ECO:0007669"/>
    <property type="project" value="TreeGrafter"/>
</dbReference>
<dbReference type="InterPro" id="IPR007265">
    <property type="entry name" value="COG_su3"/>
</dbReference>
<evidence type="ECO:0000256" key="9">
    <source>
        <dbReference type="ARBA" id="ARBA00023034"/>
    </source>
</evidence>
<comment type="subcellular location">
    <subcellularLocation>
        <location evidence="2">Golgi apparatus membrane</location>
        <topology evidence="2">Peripheral membrane protein</topology>
    </subcellularLocation>
    <subcellularLocation>
        <location evidence="1">Membrane</location>
        <topology evidence="1">Multi-pass membrane protein</topology>
    </subcellularLocation>
</comment>
<feature type="transmembrane region" description="Helical" evidence="14">
    <location>
        <begin position="253"/>
        <end position="275"/>
    </location>
</feature>
<dbReference type="InterPro" id="IPR024002">
    <property type="entry name" value="For/NO2_transpt_CS"/>
</dbReference>
<feature type="transmembrane region" description="Helical" evidence="14">
    <location>
        <begin position="208"/>
        <end position="232"/>
    </location>
</feature>
<dbReference type="OrthoDB" id="296793at2759"/>
<dbReference type="Gene3D" id="1.20.1080.10">
    <property type="entry name" value="Glycerol uptake facilitator protein"/>
    <property type="match status" value="1"/>
</dbReference>
<evidence type="ECO:0000256" key="12">
    <source>
        <dbReference type="ARBA" id="ARBA00049660"/>
    </source>
</evidence>
<dbReference type="STRING" id="3076.A0A2P6TLQ7"/>
<evidence type="ECO:0000256" key="7">
    <source>
        <dbReference type="ARBA" id="ARBA00022927"/>
    </source>
</evidence>
<dbReference type="GO" id="GO:0007030">
    <property type="term" value="P:Golgi organization"/>
    <property type="evidence" value="ECO:0007669"/>
    <property type="project" value="TreeGrafter"/>
</dbReference>
<evidence type="ECO:0000256" key="2">
    <source>
        <dbReference type="ARBA" id="ARBA00004395"/>
    </source>
</evidence>
<feature type="transmembrane region" description="Helical" evidence="14">
    <location>
        <begin position="439"/>
        <end position="460"/>
    </location>
</feature>
<keyword evidence="9" id="KW-0333">Golgi apparatus</keyword>
<evidence type="ECO:0000256" key="8">
    <source>
        <dbReference type="ARBA" id="ARBA00022989"/>
    </source>
</evidence>
<evidence type="ECO:0000256" key="11">
    <source>
        <dbReference type="ARBA" id="ARBA00031339"/>
    </source>
</evidence>
<evidence type="ECO:0000256" key="4">
    <source>
        <dbReference type="ARBA" id="ARBA00020976"/>
    </source>
</evidence>
<dbReference type="PANTHER" id="PTHR13302">
    <property type="entry name" value="CONSERVED OLIGOMERIC GOLGI COMPLEX COMPONENT 3"/>
    <property type="match status" value="1"/>
</dbReference>
<keyword evidence="5" id="KW-0813">Transport</keyword>
<evidence type="ECO:0000256" key="6">
    <source>
        <dbReference type="ARBA" id="ARBA00022692"/>
    </source>
</evidence>
<feature type="transmembrane region" description="Helical" evidence="14">
    <location>
        <begin position="179"/>
        <end position="196"/>
    </location>
</feature>
<sequence length="1518" mass="161389">MPLPTITPVPSAPAKPVCTALVVSPEEGYVLTAGLANAKARWGLPKLLILGVLAGAYIGLGFSLCLLVGGQMSPQQRKDYSWVFSFLFSIFGFPMGLTLVVVAGADLFTSNCMNIAIGLSEGLFGVLRTLRMLCVSYFSNILGCLMLVGLMCGGDVFAGTKSGIVIELALRKTSFTFEAAFFKAILCNWLVCLSVWNANLARDFTGKFVGIFLPLTAFVAMGFEHIIANMFLVPMSMALGSGISVGTLVGRMMVPVTLGNLVGGGIFVGCLYALAYGRPGAVVDTAWEHHVAGPGCGSTTINQLTQGGGGTVGYLAPVSCDKFFQYTWWITFLHWFLWLLVLVYLVTGLLHKSRIALAGLCAVASVLLMGTANTFLYFNYIPGLTGTIVARTRVTVAGAIVSAVADLLLMLLIADRAAMKWGKKSSGTAGAGDSQSNKMLVWLAWLLATCGFGILLGGVASMQQACGGTVINQLTQGGGGTVGYLAPVSCDHFFQYTWWITFLHWFVWLMVLVYLVSGVLHKTRIALVGLCAVAAVLLMDTANTYLYFNYVPGLSGTMAARTKTTVAGAIVSAADDLLLMLLIGWDAEKDLYRKEEYVTHTTAASTVPMGTATTTTTVPVSTAIASDQRRAQTTSGSRDGQLGGPAGAFQRAARAAMEAAYDAPRVPARVLPSAAAKSYSVASVWEHSAVLSNQQQAALDVISASCGQRPMPTQLAPGRPDGATPMPTPLLTPAMEPMSPSATEAAEASFVGTSFEDVTLQSASDFYRWLGELEAARSSETEEKFRKYGAALEGHLSTCDALLDTVKQILDLFERLREQHRTVATRTSALHGTCERLVAERSRLEELAGAIRAKLAYFDELEAVAAQFHSGAGTVESADFLPLLRRLDDCIAYVAANPQYADAASYAVKFRQLQARALTAVRTKVQQVLRSAAAAVQAAMKQSGLGAVAGTPGRPAPQAQQQADAQAAALGDGAEAALLYVRFRAAAEPALKGLLHGIEQRAKVSHDYARLLKDCQDLYCETRLALMQAPVAAHMRQCAAQPLPSLLRSGCAYLMQACAQESQLFEQFFPATAAAAGGASLAPLVDPLCTLLYDAVRPALIGVQDIDALCELVDILRLEVLEEQLGRRGDAVAPLEPMLQRTLADIQERLTFRTQAYIREEIAGFAPKPEDLNYPERLQQAQQAQQQPAAATQQPPATGEQQAAAQQQGAGAEQQGAAEQQAGEQPSATNGAAAEAAAGQQQAGWYPPVDRCLHLLGKLYRALDPPIFNGLAHEAVLAATAAVQEAARMLAKTKGATHAQLFSIRQLLALREAIASFEADFAVVERELDFSHMRDYLRRTLSGQLPLFSLGADNAVVQLLGKGAPRLQESQVDSKKELERALKGGCESFIMAATKLAVEPLLSFITKVTAARVAAQQAGGAAKPLREQAFAAPDRVAELVGRVREALGAALPEAVGAMRLYLPNPATHAILFKPIKSNVAEAHGQIAALLEAEYTPEEVAAIGLTPPAELAALLNGLS</sequence>
<comment type="caution">
    <text evidence="17">The sequence shown here is derived from an EMBL/GenBank/DDBJ whole genome shotgun (WGS) entry which is preliminary data.</text>
</comment>
<dbReference type="InterPro" id="IPR023271">
    <property type="entry name" value="Aquaporin-like"/>
</dbReference>
<evidence type="ECO:0000256" key="1">
    <source>
        <dbReference type="ARBA" id="ARBA00004141"/>
    </source>
</evidence>
<proteinExistence type="inferred from homology"/>
<evidence type="ECO:0000256" key="5">
    <source>
        <dbReference type="ARBA" id="ARBA00022448"/>
    </source>
</evidence>
<keyword evidence="6 14" id="KW-0812">Transmembrane</keyword>
<keyword evidence="18" id="KW-1185">Reference proteome</keyword>
<evidence type="ECO:0000256" key="3">
    <source>
        <dbReference type="ARBA" id="ARBA00009936"/>
    </source>
</evidence>
<dbReference type="PROSITE" id="PS01005">
    <property type="entry name" value="FORMATE_NITRITE_TP_1"/>
    <property type="match status" value="1"/>
</dbReference>
<dbReference type="PANTHER" id="PTHR13302:SF8">
    <property type="entry name" value="CONSERVED OLIGOMERIC GOLGI COMPLEX SUBUNIT 3"/>
    <property type="match status" value="1"/>
</dbReference>
<feature type="transmembrane region" description="Helical" evidence="14">
    <location>
        <begin position="137"/>
        <end position="158"/>
    </location>
</feature>
<dbReference type="Pfam" id="PF20671">
    <property type="entry name" value="COG3_C"/>
    <property type="match status" value="1"/>
</dbReference>
<dbReference type="InterPro" id="IPR048320">
    <property type="entry name" value="COG3_N"/>
</dbReference>
<evidence type="ECO:0000256" key="10">
    <source>
        <dbReference type="ARBA" id="ARBA00023136"/>
    </source>
</evidence>
<protein>
    <recommendedName>
        <fullName evidence="4">Conserved oligomeric Golgi complex subunit 3</fullName>
    </recommendedName>
    <alternativeName>
        <fullName evidence="11">Component of oligomeric Golgi complex 3</fullName>
    </alternativeName>
</protein>
<dbReference type="GO" id="GO:0000139">
    <property type="term" value="C:Golgi membrane"/>
    <property type="evidence" value="ECO:0007669"/>
    <property type="project" value="UniProtKB-SubCell"/>
</dbReference>
<dbReference type="InterPro" id="IPR048685">
    <property type="entry name" value="COG3_C"/>
</dbReference>
<feature type="transmembrane region" description="Helical" evidence="14">
    <location>
        <begin position="80"/>
        <end position="105"/>
    </location>
</feature>
<dbReference type="GO" id="GO:0006886">
    <property type="term" value="P:intracellular protein transport"/>
    <property type="evidence" value="ECO:0007669"/>
    <property type="project" value="InterPro"/>
</dbReference>
<feature type="transmembrane region" description="Helical" evidence="14">
    <location>
        <begin position="326"/>
        <end position="346"/>
    </location>
</feature>
<dbReference type="GO" id="GO:0005801">
    <property type="term" value="C:cis-Golgi network"/>
    <property type="evidence" value="ECO:0007669"/>
    <property type="project" value="InterPro"/>
</dbReference>
<dbReference type="GO" id="GO:0017119">
    <property type="term" value="C:Golgi transport complex"/>
    <property type="evidence" value="ECO:0007669"/>
    <property type="project" value="TreeGrafter"/>
</dbReference>